<dbReference type="PANTHER" id="PTHR47326">
    <property type="entry name" value="TRANSPOSABLE ELEMENT TC3 TRANSPOSASE-LIKE PROTEIN"/>
    <property type="match status" value="1"/>
</dbReference>
<comment type="caution">
    <text evidence="1">The sequence shown here is derived from an EMBL/GenBank/DDBJ whole genome shotgun (WGS) entry which is preliminary data.</text>
</comment>
<sequence>MPSTWPVIEPANLGIEGQRYTNSPTSDKSLEMATGLAQSAVDLELHSDMGSIPAWTDYLVVLFSRLLPTIRRISGSTAESYPAFALNGLRQNPGGSLNQVETPHCSNIKQREYGASSYWSLDVRNSLTETFPDHWIERGGRIWWPPRSPDITPLDFFLWGYVKDHVFPLQDIPVLRTRICDTIL</sequence>
<keyword evidence="2" id="KW-1185">Reference proteome</keyword>
<organism evidence="1 2">
    <name type="scientific">Periplaneta americana</name>
    <name type="common">American cockroach</name>
    <name type="synonym">Blatta americana</name>
    <dbReference type="NCBI Taxonomy" id="6978"/>
    <lineage>
        <taxon>Eukaryota</taxon>
        <taxon>Metazoa</taxon>
        <taxon>Ecdysozoa</taxon>
        <taxon>Arthropoda</taxon>
        <taxon>Hexapoda</taxon>
        <taxon>Insecta</taxon>
        <taxon>Pterygota</taxon>
        <taxon>Neoptera</taxon>
        <taxon>Polyneoptera</taxon>
        <taxon>Dictyoptera</taxon>
        <taxon>Blattodea</taxon>
        <taxon>Blattoidea</taxon>
        <taxon>Blattidae</taxon>
        <taxon>Blattinae</taxon>
        <taxon>Periplaneta</taxon>
    </lineage>
</organism>
<dbReference type="Gene3D" id="3.30.420.10">
    <property type="entry name" value="Ribonuclease H-like superfamily/Ribonuclease H"/>
    <property type="match status" value="1"/>
</dbReference>
<dbReference type="PANTHER" id="PTHR47326:SF1">
    <property type="entry name" value="HTH PSQ-TYPE DOMAIN-CONTAINING PROTEIN"/>
    <property type="match status" value="1"/>
</dbReference>
<dbReference type="EMBL" id="JAJSOF020000013">
    <property type="protein sequence ID" value="KAJ4442812.1"/>
    <property type="molecule type" value="Genomic_DNA"/>
</dbReference>
<evidence type="ECO:0000313" key="2">
    <source>
        <dbReference type="Proteomes" id="UP001148838"/>
    </source>
</evidence>
<gene>
    <name evidence="1" type="ORF">ANN_04405</name>
</gene>
<accession>A0ABQ8T8G4</accession>
<evidence type="ECO:0000313" key="1">
    <source>
        <dbReference type="EMBL" id="KAJ4442812.1"/>
    </source>
</evidence>
<reference evidence="1 2" key="1">
    <citation type="journal article" date="2022" name="Allergy">
        <title>Genome assembly and annotation of Periplaneta americana reveal a comprehensive cockroach allergen profile.</title>
        <authorList>
            <person name="Wang L."/>
            <person name="Xiong Q."/>
            <person name="Saelim N."/>
            <person name="Wang L."/>
            <person name="Nong W."/>
            <person name="Wan A.T."/>
            <person name="Shi M."/>
            <person name="Liu X."/>
            <person name="Cao Q."/>
            <person name="Hui J.H.L."/>
            <person name="Sookrung N."/>
            <person name="Leung T.F."/>
            <person name="Tungtrongchitr A."/>
            <person name="Tsui S.K.W."/>
        </authorList>
    </citation>
    <scope>NUCLEOTIDE SEQUENCE [LARGE SCALE GENOMIC DNA]</scope>
    <source>
        <strain evidence="1">PWHHKU_190912</strain>
    </source>
</reference>
<name>A0ABQ8T8G4_PERAM</name>
<protein>
    <submittedName>
        <fullName evidence="1">Uncharacterized protein</fullName>
    </submittedName>
</protein>
<dbReference type="InterPro" id="IPR036397">
    <property type="entry name" value="RNaseH_sf"/>
</dbReference>
<proteinExistence type="predicted"/>
<dbReference type="Proteomes" id="UP001148838">
    <property type="component" value="Unassembled WGS sequence"/>
</dbReference>